<comment type="caution">
    <text evidence="2">The sequence shown here is derived from an EMBL/GenBank/DDBJ whole genome shotgun (WGS) entry which is preliminary data.</text>
</comment>
<keyword evidence="1" id="KW-0175">Coiled coil</keyword>
<sequence>MSTASTPSPNPASSPFSHVLGTAYIPTDEEISAIEAFIQQPLEEISRIEKEVARLQRRIFNLRVTKQELKKNVQAHRALTSRSRRLPADVLAEIFTHCLPTTPKCRTHKAPLLLGQICRTWRETSRSTPRLWSSIHITVPETVHPSEYNKVVHDRCSGIRAWLDLSGHLPLSITLRAPASNAVNSEVTLPVNHFLRVISEFSCRWKDVHLELPYNSLSILQCLPFPSEGLPYLEEFHLVENLTLDQRLRIVSVLVTVASEVMPHCNSQFLMLSPKLRTLSLSYSAPMNLLIPSQQLTSLSMARVGSGRSLSLSNTVNILSRCNETLRSCSLTIASRRTLDENVAMAMGQAPTFTLEDRLLPFPRLQKLHVKNTEPADICRALFGCLGANTLQELSFINTSPTELATLPFEGMLKRWACPLRSLTIEVFSVTDDAIIPCLDSLPSLKKLVVGDWDKSVPLALNGGKTVALTDRLLAALTPNANSAQPVLCPSLQSFTFKNCRFTETALVNLIQSRSGPAMGLSVSRLSSAENIFPHIVLPGEDYGLELKSVLLEIRARGVAVSFDYPTFWKLKYRKEWEGILALPPPNYYYSPPA</sequence>
<keyword evidence="3" id="KW-1185">Reference proteome</keyword>
<proteinExistence type="predicted"/>
<dbReference type="Proteomes" id="UP001556367">
    <property type="component" value="Unassembled WGS sequence"/>
</dbReference>
<evidence type="ECO:0008006" key="4">
    <source>
        <dbReference type="Google" id="ProtNLM"/>
    </source>
</evidence>
<dbReference type="Gene3D" id="3.80.10.10">
    <property type="entry name" value="Ribonuclease Inhibitor"/>
    <property type="match status" value="1"/>
</dbReference>
<organism evidence="2 3">
    <name type="scientific">Hohenbuehelia grisea</name>
    <dbReference type="NCBI Taxonomy" id="104357"/>
    <lineage>
        <taxon>Eukaryota</taxon>
        <taxon>Fungi</taxon>
        <taxon>Dikarya</taxon>
        <taxon>Basidiomycota</taxon>
        <taxon>Agaricomycotina</taxon>
        <taxon>Agaricomycetes</taxon>
        <taxon>Agaricomycetidae</taxon>
        <taxon>Agaricales</taxon>
        <taxon>Pleurotineae</taxon>
        <taxon>Pleurotaceae</taxon>
        <taxon>Hohenbuehelia</taxon>
    </lineage>
</organism>
<dbReference type="InterPro" id="IPR032675">
    <property type="entry name" value="LRR_dom_sf"/>
</dbReference>
<evidence type="ECO:0000313" key="2">
    <source>
        <dbReference type="EMBL" id="KAL0950003.1"/>
    </source>
</evidence>
<accession>A0ABR3J3C9</accession>
<gene>
    <name evidence="2" type="ORF">HGRIS_010013</name>
</gene>
<evidence type="ECO:0000256" key="1">
    <source>
        <dbReference type="SAM" id="Coils"/>
    </source>
</evidence>
<dbReference type="EMBL" id="JASNQZ010000012">
    <property type="protein sequence ID" value="KAL0950003.1"/>
    <property type="molecule type" value="Genomic_DNA"/>
</dbReference>
<feature type="coiled-coil region" evidence="1">
    <location>
        <begin position="38"/>
        <end position="72"/>
    </location>
</feature>
<reference evidence="3" key="1">
    <citation type="submission" date="2024-06" db="EMBL/GenBank/DDBJ databases">
        <title>Multi-omics analyses provide insights into the biosynthesis of the anticancer antibiotic pleurotin in Hohenbuehelia grisea.</title>
        <authorList>
            <person name="Weaver J.A."/>
            <person name="Alberti F."/>
        </authorList>
    </citation>
    <scope>NUCLEOTIDE SEQUENCE [LARGE SCALE GENOMIC DNA]</scope>
    <source>
        <strain evidence="3">T-177</strain>
    </source>
</reference>
<evidence type="ECO:0000313" key="3">
    <source>
        <dbReference type="Proteomes" id="UP001556367"/>
    </source>
</evidence>
<dbReference type="SUPFAM" id="SSF52047">
    <property type="entry name" value="RNI-like"/>
    <property type="match status" value="1"/>
</dbReference>
<dbReference type="Gene3D" id="1.20.1280.50">
    <property type="match status" value="1"/>
</dbReference>
<name>A0ABR3J3C9_9AGAR</name>
<protein>
    <recommendedName>
        <fullName evidence="4">F-box domain-containing protein</fullName>
    </recommendedName>
</protein>